<dbReference type="InterPro" id="IPR049092">
    <property type="entry name" value="MIOS_a-sol"/>
</dbReference>
<gene>
    <name evidence="7" type="ORF">K460DRAFT_356790</name>
</gene>
<dbReference type="EMBL" id="ML976617">
    <property type="protein sequence ID" value="KAF1843005.1"/>
    <property type="molecule type" value="Genomic_DNA"/>
</dbReference>
<evidence type="ECO:0000313" key="7">
    <source>
        <dbReference type="EMBL" id="KAF1843005.1"/>
    </source>
</evidence>
<dbReference type="InterPro" id="IPR001680">
    <property type="entry name" value="WD40_rpt"/>
</dbReference>
<dbReference type="GO" id="GO:1904263">
    <property type="term" value="P:positive regulation of TORC1 signaling"/>
    <property type="evidence" value="ECO:0007669"/>
    <property type="project" value="TreeGrafter"/>
</dbReference>
<proteinExistence type="inferred from homology"/>
<dbReference type="OrthoDB" id="341486at2759"/>
<organism evidence="7 8">
    <name type="scientific">Cucurbitaria berberidis CBS 394.84</name>
    <dbReference type="NCBI Taxonomy" id="1168544"/>
    <lineage>
        <taxon>Eukaryota</taxon>
        <taxon>Fungi</taxon>
        <taxon>Dikarya</taxon>
        <taxon>Ascomycota</taxon>
        <taxon>Pezizomycotina</taxon>
        <taxon>Dothideomycetes</taxon>
        <taxon>Pleosporomycetidae</taxon>
        <taxon>Pleosporales</taxon>
        <taxon>Pleosporineae</taxon>
        <taxon>Cucurbitariaceae</taxon>
        <taxon>Cucurbitaria</taxon>
    </lineage>
</organism>
<evidence type="ECO:0000256" key="2">
    <source>
        <dbReference type="ARBA" id="ARBA00022574"/>
    </source>
</evidence>
<dbReference type="AlphaFoldDB" id="A0A9P4L5S5"/>
<feature type="compositionally biased region" description="Polar residues" evidence="4">
    <location>
        <begin position="864"/>
        <end position="876"/>
    </location>
</feature>
<dbReference type="PANTHER" id="PTHR16453">
    <property type="entry name" value="WD40 DOMAIN-CONTAINING PROTEIN MIO FAMILY MEMBER"/>
    <property type="match status" value="1"/>
</dbReference>
<feature type="domain" description="MIOS-like alpha-solenoid" evidence="6">
    <location>
        <begin position="477"/>
        <end position="717"/>
    </location>
</feature>
<dbReference type="InterPro" id="IPR031488">
    <property type="entry name" value="Zn_ribbon_mio"/>
</dbReference>
<dbReference type="Proteomes" id="UP000800039">
    <property type="component" value="Unassembled WGS sequence"/>
</dbReference>
<dbReference type="GO" id="GO:0005737">
    <property type="term" value="C:cytoplasm"/>
    <property type="evidence" value="ECO:0007669"/>
    <property type="project" value="TreeGrafter"/>
</dbReference>
<dbReference type="SMART" id="SM00320">
    <property type="entry name" value="WD40"/>
    <property type="match status" value="3"/>
</dbReference>
<comment type="caution">
    <text evidence="7">The sequence shown here is derived from an EMBL/GenBank/DDBJ whole genome shotgun (WGS) entry which is preliminary data.</text>
</comment>
<evidence type="ECO:0000256" key="3">
    <source>
        <dbReference type="ARBA" id="ARBA00022737"/>
    </source>
</evidence>
<evidence type="ECO:0000259" key="5">
    <source>
        <dbReference type="Pfam" id="PF17034"/>
    </source>
</evidence>
<dbReference type="PANTHER" id="PTHR16453:SF9">
    <property type="entry name" value="GATOR COMPLEX PROTEIN MIOS"/>
    <property type="match status" value="1"/>
</dbReference>
<name>A0A9P4L5S5_9PLEO</name>
<keyword evidence="2" id="KW-0853">WD repeat</keyword>
<evidence type="ECO:0000256" key="1">
    <source>
        <dbReference type="ARBA" id="ARBA00009713"/>
    </source>
</evidence>
<accession>A0A9P4L5S5</accession>
<keyword evidence="3" id="KW-0677">Repeat</keyword>
<dbReference type="Pfam" id="PF21719">
    <property type="entry name" value="MIOS_a-sol"/>
    <property type="match status" value="1"/>
</dbReference>
<keyword evidence="8" id="KW-1185">Reference proteome</keyword>
<evidence type="ECO:0000313" key="8">
    <source>
        <dbReference type="Proteomes" id="UP000800039"/>
    </source>
</evidence>
<dbReference type="InterPro" id="IPR037593">
    <property type="entry name" value="MIOS/Sea4"/>
</dbReference>
<dbReference type="Gene3D" id="2.130.10.10">
    <property type="entry name" value="YVTN repeat-like/Quinoprotein amine dehydrogenase"/>
    <property type="match status" value="1"/>
</dbReference>
<dbReference type="RefSeq" id="XP_040785568.1">
    <property type="nucleotide sequence ID" value="XM_040931986.1"/>
</dbReference>
<protein>
    <submittedName>
        <fullName evidence="7">WD40 repeat-like protein</fullName>
    </submittedName>
</protein>
<evidence type="ECO:0000256" key="4">
    <source>
        <dbReference type="SAM" id="MobiDB-lite"/>
    </source>
</evidence>
<feature type="domain" description="GATOR2 complex protein MIO zinc-ribbon like" evidence="5">
    <location>
        <begin position="866"/>
        <end position="960"/>
    </location>
</feature>
<reference evidence="7" key="1">
    <citation type="submission" date="2020-01" db="EMBL/GenBank/DDBJ databases">
        <authorList>
            <consortium name="DOE Joint Genome Institute"/>
            <person name="Haridas S."/>
            <person name="Albert R."/>
            <person name="Binder M."/>
            <person name="Bloem J."/>
            <person name="Labutti K."/>
            <person name="Salamov A."/>
            <person name="Andreopoulos B."/>
            <person name="Baker S.E."/>
            <person name="Barry K."/>
            <person name="Bills G."/>
            <person name="Bluhm B.H."/>
            <person name="Cannon C."/>
            <person name="Castanera R."/>
            <person name="Culley D.E."/>
            <person name="Daum C."/>
            <person name="Ezra D."/>
            <person name="Gonzalez J.B."/>
            <person name="Henrissat B."/>
            <person name="Kuo A."/>
            <person name="Liang C."/>
            <person name="Lipzen A."/>
            <person name="Lutzoni F."/>
            <person name="Magnuson J."/>
            <person name="Mondo S."/>
            <person name="Nolan M."/>
            <person name="Ohm R."/>
            <person name="Pangilinan J."/>
            <person name="Park H.-J."/>
            <person name="Ramirez L."/>
            <person name="Alfaro M."/>
            <person name="Sun H."/>
            <person name="Tritt A."/>
            <person name="Yoshinaga Y."/>
            <person name="Zwiers L.-H."/>
            <person name="Turgeon B.G."/>
            <person name="Goodwin S.B."/>
            <person name="Spatafora J.W."/>
            <person name="Crous P.W."/>
            <person name="Grigoriev I.V."/>
        </authorList>
    </citation>
    <scope>NUCLEOTIDE SEQUENCE</scope>
    <source>
        <strain evidence="7">CBS 394.84</strain>
    </source>
</reference>
<sequence>MEAAIRWSPHSTRDNRRFLIIDVAGNRLRLCQIDDFEKSKVKYRQICIRDKLPNYTAFDWSKKDPSIVAIGSASGEAIVVTLDPDKPENDYVHSFSIRHQRKCNSIAFSSKNLLATGLDRVRNDVCLNIYDLNDSRFTSKDEPYRKLASSEAISSIKFFAGQPDTLVAGVSRQYVRIYDLRDSSTTGIAQFQTRQVHNIAIDPLDENYFLSAGTAGDPTVIVWDTRFVKQRGTSNDTANSGAVLEFKPVVDNSHSASIWSLRYSGTKRGTFGVLANTGEFRVIEMAQHSHQPAKTADTPFARTWASPYYTKASHHLRYPSHDKTNQQDEKGRVMAYDFMTTGNTLSGQCALALHSNREVEVLRVPPPVPRLNVSALEEIYKDRTCIARPSSPHGTIADDLSEVQNEVLGEKYGFNQDDRSILSASMDRMRLSNSQRNRPLLSATHPSHEIHEDLLNLGYPHVKLSLSDYLAVLQAPKRRVQEGYSLDCARNKAIVSNDPWLVDIWTLVDRMDAHASGDGMVGNGLDLMYLGVSSIWANELTMYDERLIDPDAKTSQEMFSDAVKEIVEGAEFPAFEGIKTEYPENRQLCLSLCGWSLDKLGVQKSCQTLADEGDIYKAIVLAVFQGYKDVALALLRSKLQQKKLPQDDIGLAAVISCASPSSGVSADQREACAWMADMTSDPYLKSLLVYFISGEWTTVVGMSQLSLNDRVAVALKYLSDSQLSHFLNIATAAVIREGDISGLLLTGFTTRALDLLQVHISKHPSRIQDAVLLLSRACPLYIQDARWTLWKDIYLSHMQTWRTFLERTRYTKEHNLRSVTREGRSVNKPTQPSLTIRCLNCQQNLALRKDPRSAKQRLIPTPNQPSKPTIGPQKQRQASSPALACPNCATQMPRCGLCMLWLGSPDPAKQGAYDSLNGEDLEARLMVFCMSCSHGFHGHHARDWFARHAMCPVPDCGCMCGLLK</sequence>
<dbReference type="GeneID" id="63849238"/>
<evidence type="ECO:0000259" key="6">
    <source>
        <dbReference type="Pfam" id="PF21719"/>
    </source>
</evidence>
<comment type="similarity">
    <text evidence="1">Belongs to the WD repeat mio family.</text>
</comment>
<dbReference type="Pfam" id="PF17034">
    <property type="entry name" value="zinc_ribbon_16"/>
    <property type="match status" value="1"/>
</dbReference>
<dbReference type="InterPro" id="IPR015943">
    <property type="entry name" value="WD40/YVTN_repeat-like_dom_sf"/>
</dbReference>
<dbReference type="InterPro" id="IPR036322">
    <property type="entry name" value="WD40_repeat_dom_sf"/>
</dbReference>
<dbReference type="SUPFAM" id="SSF50978">
    <property type="entry name" value="WD40 repeat-like"/>
    <property type="match status" value="1"/>
</dbReference>
<feature type="region of interest" description="Disordered" evidence="4">
    <location>
        <begin position="850"/>
        <end position="876"/>
    </location>
</feature>